<keyword evidence="2" id="KW-0472">Membrane</keyword>
<feature type="region of interest" description="Disordered" evidence="1">
    <location>
        <begin position="370"/>
        <end position="430"/>
    </location>
</feature>
<evidence type="ECO:0000256" key="2">
    <source>
        <dbReference type="SAM" id="Phobius"/>
    </source>
</evidence>
<dbReference type="Proteomes" id="UP001500603">
    <property type="component" value="Unassembled WGS sequence"/>
</dbReference>
<name>A0ABP9KDI4_9NOCA</name>
<dbReference type="NCBIfam" id="TIGR00996">
    <property type="entry name" value="Mtu_fam_mce"/>
    <property type="match status" value="1"/>
</dbReference>
<evidence type="ECO:0000313" key="5">
    <source>
        <dbReference type="Proteomes" id="UP001500603"/>
    </source>
</evidence>
<keyword evidence="2" id="KW-1133">Transmembrane helix</keyword>
<comment type="caution">
    <text evidence="4">The sequence shown here is derived from an EMBL/GenBank/DDBJ whole genome shotgun (WGS) entry which is preliminary data.</text>
</comment>
<dbReference type="PANTHER" id="PTHR33371">
    <property type="entry name" value="INTERMEMBRANE PHOSPHOLIPID TRANSPORT SYSTEM BINDING PROTEIN MLAD-RELATED"/>
    <property type="match status" value="1"/>
</dbReference>
<reference evidence="5" key="1">
    <citation type="journal article" date="2019" name="Int. J. Syst. Evol. Microbiol.">
        <title>The Global Catalogue of Microorganisms (GCM) 10K type strain sequencing project: providing services to taxonomists for standard genome sequencing and annotation.</title>
        <authorList>
            <consortium name="The Broad Institute Genomics Platform"/>
            <consortium name="The Broad Institute Genome Sequencing Center for Infectious Disease"/>
            <person name="Wu L."/>
            <person name="Ma J."/>
        </authorList>
    </citation>
    <scope>NUCLEOTIDE SEQUENCE [LARGE SCALE GENOMIC DNA]</scope>
    <source>
        <strain evidence="5">JCM 18298</strain>
    </source>
</reference>
<dbReference type="InterPro" id="IPR005693">
    <property type="entry name" value="Mce"/>
</dbReference>
<accession>A0ABP9KDI4</accession>
<proteinExistence type="predicted"/>
<keyword evidence="2" id="KW-0812">Transmembrane</keyword>
<dbReference type="InterPro" id="IPR052336">
    <property type="entry name" value="MlaD_Phospholipid_Transporter"/>
</dbReference>
<dbReference type="InterPro" id="IPR003399">
    <property type="entry name" value="Mce/MlaD"/>
</dbReference>
<feature type="compositionally biased region" description="Low complexity" evidence="1">
    <location>
        <begin position="406"/>
        <end position="421"/>
    </location>
</feature>
<dbReference type="Pfam" id="PF02470">
    <property type="entry name" value="MlaD"/>
    <property type="match status" value="1"/>
</dbReference>
<sequence>MTSSRTHSPRAILEPPARLVVTGVAVLRARRMLVSTIGLLMVLLLGGGYMVLGALKLDPIHSRYRVRVELAESGGILPGRDVTLHGVRVGRVAGVEVVDRTVVATAEIDDRVRIPSAGSVRVSALSAAGEQYLDFVPDTDGGPALTDGAVIPVERTSTPTTLSTMLGDLSGTLAQLDPEQIRAIERELGVSDLGPAELADLIDGGTFLLSTLDSVLPQTVGLLNNSKTVLTTLGRNRAGIQATAGDLSTIMGGVAPMTGGFSDVVARTPDTLAMMDKIIAENSPTLAQLLGNLATTSQMTYTHIPALQEFFFPRQRGGSTLDAITSAFHDGGVWALASIYPRYSCDYGVPRLPGVVADYPEPYLHARCTDPDPSVLPRGAANAPRPPGDNTAFAPPGVDPHATADPTPTGPFTIPTPYGGTEVPWYHPPK</sequence>
<gene>
    <name evidence="4" type="ORF">GCM10023318_29720</name>
</gene>
<evidence type="ECO:0000256" key="1">
    <source>
        <dbReference type="SAM" id="MobiDB-lite"/>
    </source>
</evidence>
<protein>
    <submittedName>
        <fullName evidence="4">MlaD family protein</fullName>
    </submittedName>
</protein>
<feature type="transmembrane region" description="Helical" evidence="2">
    <location>
        <begin position="32"/>
        <end position="55"/>
    </location>
</feature>
<evidence type="ECO:0000259" key="3">
    <source>
        <dbReference type="Pfam" id="PF02470"/>
    </source>
</evidence>
<feature type="domain" description="Mce/MlaD" evidence="3">
    <location>
        <begin position="64"/>
        <end position="137"/>
    </location>
</feature>
<dbReference type="EMBL" id="BAABJM010000002">
    <property type="protein sequence ID" value="GAA5054582.1"/>
    <property type="molecule type" value="Genomic_DNA"/>
</dbReference>
<organism evidence="4 5">
    <name type="scientific">Nocardia callitridis</name>
    <dbReference type="NCBI Taxonomy" id="648753"/>
    <lineage>
        <taxon>Bacteria</taxon>
        <taxon>Bacillati</taxon>
        <taxon>Actinomycetota</taxon>
        <taxon>Actinomycetes</taxon>
        <taxon>Mycobacteriales</taxon>
        <taxon>Nocardiaceae</taxon>
        <taxon>Nocardia</taxon>
    </lineage>
</organism>
<evidence type="ECO:0000313" key="4">
    <source>
        <dbReference type="EMBL" id="GAA5054582.1"/>
    </source>
</evidence>
<dbReference type="RefSeq" id="WP_345495921.1">
    <property type="nucleotide sequence ID" value="NZ_BAABJM010000002.1"/>
</dbReference>
<keyword evidence="5" id="KW-1185">Reference proteome</keyword>
<dbReference type="PANTHER" id="PTHR33371:SF16">
    <property type="entry name" value="MCE-FAMILY PROTEIN MCE3F"/>
    <property type="match status" value="1"/>
</dbReference>